<evidence type="ECO:0000313" key="1">
    <source>
        <dbReference type="EMBL" id="MBD1390596.1"/>
    </source>
</evidence>
<comment type="caution">
    <text evidence="1">The sequence shown here is derived from an EMBL/GenBank/DDBJ whole genome shotgun (WGS) entry which is preliminary data.</text>
</comment>
<dbReference type="RefSeq" id="WP_191145665.1">
    <property type="nucleotide sequence ID" value="NZ_JACXAF010000020.1"/>
</dbReference>
<dbReference type="PROSITE" id="PS51257">
    <property type="entry name" value="PROKAR_LIPOPROTEIN"/>
    <property type="match status" value="1"/>
</dbReference>
<keyword evidence="2" id="KW-1185">Reference proteome</keyword>
<dbReference type="SUPFAM" id="SSF81901">
    <property type="entry name" value="HCP-like"/>
    <property type="match status" value="1"/>
</dbReference>
<dbReference type="InterPro" id="IPR011990">
    <property type="entry name" value="TPR-like_helical_dom_sf"/>
</dbReference>
<gene>
    <name evidence="1" type="ORF">IC617_14255</name>
</gene>
<protein>
    <recommendedName>
        <fullName evidence="3">Sel1 repeat family protein</fullName>
    </recommendedName>
</protein>
<organism evidence="1 2">
    <name type="scientific">Neiella litorisoli</name>
    <dbReference type="NCBI Taxonomy" id="2771431"/>
    <lineage>
        <taxon>Bacteria</taxon>
        <taxon>Pseudomonadati</taxon>
        <taxon>Pseudomonadota</taxon>
        <taxon>Gammaproteobacteria</taxon>
        <taxon>Alteromonadales</taxon>
        <taxon>Echinimonadaceae</taxon>
        <taxon>Neiella</taxon>
    </lineage>
</organism>
<evidence type="ECO:0000313" key="2">
    <source>
        <dbReference type="Proteomes" id="UP000638014"/>
    </source>
</evidence>
<sequence>MRATLLLITALASVLLSGCGNDLLVVQRLQSLKPEPQQPFDDQTPAYQDWQGQFEYAEALLQQGRPLTAIYWYSKCANGGHLPCIRQLGYAYMQGGATGHDPYLGLELLTRSLDPTDAGMLNDMAWFLATSKITALRDPEQANDYIQQLQSVAELDAMSTDTLAAVAAALGNFTEAAKVQQKAITMLLKEGDLGDDMLSDYRQRLQLYRNNRMYTE</sequence>
<proteinExistence type="predicted"/>
<dbReference type="Proteomes" id="UP000638014">
    <property type="component" value="Unassembled WGS sequence"/>
</dbReference>
<dbReference type="AlphaFoldDB" id="A0A8J6QM13"/>
<dbReference type="Gene3D" id="1.25.40.10">
    <property type="entry name" value="Tetratricopeptide repeat domain"/>
    <property type="match status" value="1"/>
</dbReference>
<accession>A0A8J6QM13</accession>
<reference evidence="1" key="1">
    <citation type="submission" date="2020-09" db="EMBL/GenBank/DDBJ databases">
        <title>A novel bacterium of genus Neiella, isolated from South China Sea.</title>
        <authorList>
            <person name="Huang H."/>
            <person name="Mo K."/>
            <person name="Hu Y."/>
        </authorList>
    </citation>
    <scope>NUCLEOTIDE SEQUENCE</scope>
    <source>
        <strain evidence="1">HB171785</strain>
    </source>
</reference>
<dbReference type="EMBL" id="JACXAF010000020">
    <property type="protein sequence ID" value="MBD1390596.1"/>
    <property type="molecule type" value="Genomic_DNA"/>
</dbReference>
<evidence type="ECO:0008006" key="3">
    <source>
        <dbReference type="Google" id="ProtNLM"/>
    </source>
</evidence>
<name>A0A8J6QM13_9GAMM</name>